<dbReference type="OrthoDB" id="421038at2759"/>
<dbReference type="EC" id="2.4.1.-" evidence="9"/>
<evidence type="ECO:0000256" key="1">
    <source>
        <dbReference type="ARBA" id="ARBA00004609"/>
    </source>
</evidence>
<dbReference type="Gene3D" id="1.20.58.1040">
    <property type="match status" value="1"/>
</dbReference>
<dbReference type="GO" id="GO:0031505">
    <property type="term" value="P:fungal-type cell wall organization"/>
    <property type="evidence" value="ECO:0007669"/>
    <property type="project" value="TreeGrafter"/>
</dbReference>
<evidence type="ECO:0000256" key="8">
    <source>
        <dbReference type="ARBA" id="ARBA00023288"/>
    </source>
</evidence>
<dbReference type="Pfam" id="PF03198">
    <property type="entry name" value="Glyco_hydro_72"/>
    <property type="match status" value="1"/>
</dbReference>
<dbReference type="GO" id="GO:0071970">
    <property type="term" value="P:fungal-type cell wall (1-&gt;3)-beta-D-glucan biosynthetic process"/>
    <property type="evidence" value="ECO:0007669"/>
    <property type="project" value="TreeGrafter"/>
</dbReference>
<dbReference type="GO" id="GO:0042124">
    <property type="term" value="F:1,3-beta-glucanosyltransferase activity"/>
    <property type="evidence" value="ECO:0007669"/>
    <property type="project" value="TreeGrafter"/>
</dbReference>
<evidence type="ECO:0000256" key="3">
    <source>
        <dbReference type="ARBA" id="ARBA00022622"/>
    </source>
</evidence>
<proteinExistence type="inferred from homology"/>
<dbReference type="AlphaFoldDB" id="A0A139GXJ4"/>
<reference evidence="12 13" key="1">
    <citation type="submission" date="2015-07" db="EMBL/GenBank/DDBJ databases">
        <title>Comparative genomics of the Sigatoka disease complex on banana suggests a link between parallel evolutionary changes in Pseudocercospora fijiensis and Pseudocercospora eumusae and increased virulence on the banana host.</title>
        <authorList>
            <person name="Chang T.-C."/>
            <person name="Salvucci A."/>
            <person name="Crous P.W."/>
            <person name="Stergiopoulos I."/>
        </authorList>
    </citation>
    <scope>NUCLEOTIDE SEQUENCE [LARGE SCALE GENOMIC DNA]</scope>
    <source>
        <strain evidence="12 13">CBS 114824</strain>
    </source>
</reference>
<dbReference type="PANTHER" id="PTHR31468:SF2">
    <property type="entry name" value="1,3-BETA-GLUCANOSYLTRANSFERASE GAS1"/>
    <property type="match status" value="1"/>
</dbReference>
<comment type="function">
    <text evidence="9">Splits internally a 1,3-beta-glucan molecule and transfers the newly generated reducing end (the donor) to the non-reducing end of another 1,3-beta-glucan molecule (the acceptor) forming a 1,3-beta linkage, resulting in the elongation of 1,3-beta-glucan chains in the cell wall.</text>
</comment>
<keyword evidence="13" id="KW-1185">Reference proteome</keyword>
<evidence type="ECO:0000313" key="13">
    <source>
        <dbReference type="Proteomes" id="UP000070133"/>
    </source>
</evidence>
<evidence type="ECO:0000256" key="10">
    <source>
        <dbReference type="SAM" id="MobiDB-lite"/>
    </source>
</evidence>
<feature type="chain" id="PRO_5007747334" description="1,3-beta-glucanosyltransferase" evidence="9">
    <location>
        <begin position="25"/>
        <end position="525"/>
    </location>
</feature>
<evidence type="ECO:0000313" key="12">
    <source>
        <dbReference type="EMBL" id="KXS94848.1"/>
    </source>
</evidence>
<sequence length="525" mass="55710">MSFLRAFATTVAVLIGCLVANVSGQDADTIVIKGSKFFYSGNGTQFFIKGVAYQQDFQPGRGQPSNGYNDPLADIDGCMRDIPYLKQLDTNTIRVYAIDPTKDHSECMTALANAGIYVIADLAAPNESIDSNDPAWNTDLYARYTSVVDEMQKYSNLLGFFAGNEIVTQPNVTASAAFAKAAVRDMKAYIRSKNYRAIGVGYATSDNADIRVPLANYMDCGNSSDAIDFWGYNVYSWCGDSSFSTSGYQARTEEFASYNVPVFFAEYGCNTVQPRTFTDVPVLFGPQMDDVWSGGIIYLYFQEVNDYGLVSVDGNSVSTLVDFNNLKSQIATVSPSGPNSASYSPTNSPQSCPTQNSQFSAATNLPPSPDTSLCDCMYNALGCVPSNNVDAESYGDLFSYVCGGNAKLCSGIARNGTTGQYGQFGMCSPKQQLGYVLNQYYRSRGADATACRFSGSAVTQAAASATGSCATQLSAASSANSAAGSASSSQGVAAVNTVAGMDVGYVTFGVLLHVAIISGVGMICL</sequence>
<name>A0A139GXJ4_9PEZI</name>
<accession>A0A139GXJ4</accession>
<comment type="subcellular location">
    <subcellularLocation>
        <location evidence="1 9">Cell membrane</location>
        <topology evidence="1 9">Lipid-anchor</topology>
        <topology evidence="1 9">GPI-anchor</topology>
    </subcellularLocation>
</comment>
<keyword evidence="4 9" id="KW-0732">Signal</keyword>
<feature type="domain" description="X8" evidence="11">
    <location>
        <begin position="381"/>
        <end position="471"/>
    </location>
</feature>
<feature type="signal peptide" evidence="9">
    <location>
        <begin position="1"/>
        <end position="24"/>
    </location>
</feature>
<evidence type="ECO:0000256" key="2">
    <source>
        <dbReference type="ARBA" id="ARBA00007528"/>
    </source>
</evidence>
<dbReference type="STRING" id="321146.A0A139GXJ4"/>
<comment type="caution">
    <text evidence="12">The sequence shown here is derived from an EMBL/GenBank/DDBJ whole genome shotgun (WGS) entry which is preliminary data.</text>
</comment>
<dbReference type="GO" id="GO:0005886">
    <property type="term" value="C:plasma membrane"/>
    <property type="evidence" value="ECO:0007669"/>
    <property type="project" value="UniProtKB-SubCell"/>
</dbReference>
<feature type="region of interest" description="Disordered" evidence="10">
    <location>
        <begin position="334"/>
        <end position="362"/>
    </location>
</feature>
<dbReference type="SUPFAM" id="SSF51445">
    <property type="entry name" value="(Trans)glycosidases"/>
    <property type="match status" value="1"/>
</dbReference>
<dbReference type="PROSITE" id="PS51257">
    <property type="entry name" value="PROKAR_LIPOPROTEIN"/>
    <property type="match status" value="1"/>
</dbReference>
<organism evidence="12 13">
    <name type="scientific">Pseudocercospora eumusae</name>
    <dbReference type="NCBI Taxonomy" id="321146"/>
    <lineage>
        <taxon>Eukaryota</taxon>
        <taxon>Fungi</taxon>
        <taxon>Dikarya</taxon>
        <taxon>Ascomycota</taxon>
        <taxon>Pezizomycotina</taxon>
        <taxon>Dothideomycetes</taxon>
        <taxon>Dothideomycetidae</taxon>
        <taxon>Mycosphaerellales</taxon>
        <taxon>Mycosphaerellaceae</taxon>
        <taxon>Pseudocercospora</taxon>
    </lineage>
</organism>
<keyword evidence="5 9" id="KW-0472">Membrane</keyword>
<keyword evidence="6" id="KW-1015">Disulfide bond</keyword>
<dbReference type="Proteomes" id="UP000070133">
    <property type="component" value="Unassembled WGS sequence"/>
</dbReference>
<protein>
    <recommendedName>
        <fullName evidence="9">1,3-beta-glucanosyltransferase</fullName>
        <ecNumber evidence="9">2.4.1.-</ecNumber>
    </recommendedName>
</protein>
<dbReference type="Gene3D" id="3.20.20.80">
    <property type="entry name" value="Glycosidases"/>
    <property type="match status" value="1"/>
</dbReference>
<evidence type="ECO:0000256" key="9">
    <source>
        <dbReference type="RuleBase" id="RU361209"/>
    </source>
</evidence>
<evidence type="ECO:0000256" key="7">
    <source>
        <dbReference type="ARBA" id="ARBA00023180"/>
    </source>
</evidence>
<keyword evidence="8 9" id="KW-0449">Lipoprotein</keyword>
<dbReference type="FunFam" id="3.20.20.80:FF:000038">
    <property type="entry name" value="1,3-beta-glucanosyltransferase"/>
    <property type="match status" value="1"/>
</dbReference>
<dbReference type="GO" id="GO:0098552">
    <property type="term" value="C:side of membrane"/>
    <property type="evidence" value="ECO:0007669"/>
    <property type="project" value="UniProtKB-KW"/>
</dbReference>
<dbReference type="InterPro" id="IPR004886">
    <property type="entry name" value="Glucanosyltransferase"/>
</dbReference>
<keyword evidence="7" id="KW-0325">Glycoprotein</keyword>
<evidence type="ECO:0000256" key="6">
    <source>
        <dbReference type="ARBA" id="ARBA00023157"/>
    </source>
</evidence>
<evidence type="ECO:0000259" key="11">
    <source>
        <dbReference type="SMART" id="SM00768"/>
    </source>
</evidence>
<dbReference type="Pfam" id="PF07983">
    <property type="entry name" value="X8"/>
    <property type="match status" value="1"/>
</dbReference>
<evidence type="ECO:0000256" key="4">
    <source>
        <dbReference type="ARBA" id="ARBA00022729"/>
    </source>
</evidence>
<evidence type="ECO:0000256" key="5">
    <source>
        <dbReference type="ARBA" id="ARBA00023136"/>
    </source>
</evidence>
<comment type="similarity">
    <text evidence="2 9">Belongs to the glycosyl hydrolase 72 family.</text>
</comment>
<dbReference type="InterPro" id="IPR017853">
    <property type="entry name" value="GH"/>
</dbReference>
<keyword evidence="3 9" id="KW-0336">GPI-anchor</keyword>
<dbReference type="EMBL" id="LFZN01000254">
    <property type="protein sequence ID" value="KXS94848.1"/>
    <property type="molecule type" value="Genomic_DNA"/>
</dbReference>
<keyword evidence="9" id="KW-0808">Transferase</keyword>
<dbReference type="SMART" id="SM00768">
    <property type="entry name" value="X8"/>
    <property type="match status" value="1"/>
</dbReference>
<dbReference type="PANTHER" id="PTHR31468">
    <property type="entry name" value="1,3-BETA-GLUCANOSYLTRANSFERASE GAS1"/>
    <property type="match status" value="1"/>
</dbReference>
<dbReference type="InterPro" id="IPR012946">
    <property type="entry name" value="X8"/>
</dbReference>
<gene>
    <name evidence="12" type="ORF">AC578_3663</name>
</gene>